<dbReference type="Proteomes" id="UP000198639">
    <property type="component" value="Unassembled WGS sequence"/>
</dbReference>
<evidence type="ECO:0000313" key="3">
    <source>
        <dbReference type="EMBL" id="SFD29886.1"/>
    </source>
</evidence>
<proteinExistence type="predicted"/>
<dbReference type="EMBL" id="FOLD01000021">
    <property type="protein sequence ID" value="SFD29886.1"/>
    <property type="molecule type" value="Genomic_DNA"/>
</dbReference>
<protein>
    <submittedName>
        <fullName evidence="3">Peptidase propeptide and YPEB domain-containing protein</fullName>
    </submittedName>
</protein>
<reference evidence="4" key="1">
    <citation type="submission" date="2016-10" db="EMBL/GenBank/DDBJ databases">
        <authorList>
            <person name="Varghese N."/>
            <person name="Submissions S."/>
        </authorList>
    </citation>
    <scope>NUCLEOTIDE SEQUENCE [LARGE SCALE GENOMIC DNA]</scope>
    <source>
        <strain evidence="4">CGMCC 1.12041</strain>
    </source>
</reference>
<dbReference type="AlphaFoldDB" id="A0A1I1R6C7"/>
<evidence type="ECO:0000313" key="4">
    <source>
        <dbReference type="Proteomes" id="UP000198639"/>
    </source>
</evidence>
<evidence type="ECO:0000259" key="2">
    <source>
        <dbReference type="Pfam" id="PF03413"/>
    </source>
</evidence>
<evidence type="ECO:0000256" key="1">
    <source>
        <dbReference type="SAM" id="SignalP"/>
    </source>
</evidence>
<feature type="signal peptide" evidence="1">
    <location>
        <begin position="1"/>
        <end position="23"/>
    </location>
</feature>
<gene>
    <name evidence="3" type="ORF">SAMN05216204_12147</name>
</gene>
<keyword evidence="4" id="KW-1185">Reference proteome</keyword>
<feature type="domain" description="PepSY" evidence="2">
    <location>
        <begin position="38"/>
        <end position="92"/>
    </location>
</feature>
<dbReference type="InterPro" id="IPR025711">
    <property type="entry name" value="PepSY"/>
</dbReference>
<dbReference type="Pfam" id="PF03413">
    <property type="entry name" value="PepSY"/>
    <property type="match status" value="1"/>
</dbReference>
<feature type="chain" id="PRO_5011709952" evidence="1">
    <location>
        <begin position="24"/>
        <end position="110"/>
    </location>
</feature>
<dbReference type="RefSeq" id="WP_143084623.1">
    <property type="nucleotide sequence ID" value="NZ_FOLD01000021.1"/>
</dbReference>
<organism evidence="3 4">
    <name type="scientific">Massilia yuzhufengensis</name>
    <dbReference type="NCBI Taxonomy" id="1164594"/>
    <lineage>
        <taxon>Bacteria</taxon>
        <taxon>Pseudomonadati</taxon>
        <taxon>Pseudomonadota</taxon>
        <taxon>Betaproteobacteria</taxon>
        <taxon>Burkholderiales</taxon>
        <taxon>Oxalobacteraceae</taxon>
        <taxon>Telluria group</taxon>
        <taxon>Massilia</taxon>
    </lineage>
</organism>
<dbReference type="Gene3D" id="3.10.450.40">
    <property type="match status" value="1"/>
</dbReference>
<accession>A0A1I1R6C7</accession>
<sequence>MNRNRIISCAIIVVAAIAGTALATNKIENDAKAVLGAKLSLTQAISIAEQHVKGRAASAEFEKSGTKQFYDVEVVAGSKVFDIEVDGMTGKVGKVAEDVSDAEEDEDEDK</sequence>
<dbReference type="OrthoDB" id="8724619at2"/>
<name>A0A1I1R6C7_9BURK</name>
<keyword evidence="1" id="KW-0732">Signal</keyword>
<dbReference type="STRING" id="1164594.SAMN05216204_12147"/>